<dbReference type="AlphaFoldDB" id="D3S0R8"/>
<dbReference type="Proteomes" id="UP000002613">
    <property type="component" value="Chromosome"/>
</dbReference>
<accession>D3S0R8</accession>
<dbReference type="PaxDb" id="589924-Ferp_2180"/>
<dbReference type="PROSITE" id="PS00455">
    <property type="entry name" value="AMP_BINDING"/>
    <property type="match status" value="1"/>
</dbReference>
<dbReference type="PANTHER" id="PTHR43352">
    <property type="entry name" value="ACETYL-COA SYNTHETASE"/>
    <property type="match status" value="1"/>
</dbReference>
<name>D3S0R8_FERPA</name>
<evidence type="ECO:0000259" key="3">
    <source>
        <dbReference type="Pfam" id="PF13193"/>
    </source>
</evidence>
<dbReference type="HOGENOM" id="CLU_000022_59_10_2"/>
<reference evidence="5" key="1">
    <citation type="submission" date="2010-02" db="EMBL/GenBank/DDBJ databases">
        <title>Complete sequence of Ferroglobus placidus DSM 10642.</title>
        <authorList>
            <consortium name="US DOE Joint Genome Institute"/>
            <person name="Lucas S."/>
            <person name="Copeland A."/>
            <person name="Lapidus A."/>
            <person name="Cheng J.-F."/>
            <person name="Bruce D."/>
            <person name="Goodwin L."/>
            <person name="Pitluck S."/>
            <person name="Saunders E."/>
            <person name="Brettin T."/>
            <person name="Detter J.C."/>
            <person name="Han C."/>
            <person name="Tapia R."/>
            <person name="Larimer F."/>
            <person name="Land M."/>
            <person name="Hauser L."/>
            <person name="Kyrpides N."/>
            <person name="Ivanova N."/>
            <person name="Holmes D."/>
            <person name="Lovley D."/>
            <person name="Kyrpides N."/>
            <person name="Anderson I.J."/>
            <person name="Woyke T."/>
        </authorList>
    </citation>
    <scope>NUCLEOTIDE SEQUENCE [LARGE SCALE GENOMIC DNA]</scope>
    <source>
        <strain evidence="5">DSM 10642 / AEDII12DO</strain>
    </source>
</reference>
<dbReference type="OrthoDB" id="193284at2157"/>
<dbReference type="Gene3D" id="3.40.50.12780">
    <property type="entry name" value="N-terminal domain of ligase-like"/>
    <property type="match status" value="1"/>
</dbReference>
<dbReference type="KEGG" id="fpl:Ferp_2180"/>
<sequence>MTDIMKYVVPKETWPDIIIPDEVQQYIGDRKELNLAEEILDRNIKEGRGRKVAIYFEDRRVTYRDLYRLSNKVANFLKEIGIEKYDRVGFRMRNMPEAVAVNFGIMKAGAIPVPLNPMWAKKEIVHVANNAEIKAIFVTGDDKTFKAVEESVPEFKTVEKVIVTEREDLKEPFISFNEVYEKSSKFDPVPLELGTPAVILYTSGTTGLPKGCVHFVENVLSSVYLVGKYVWKLTEDDVVGGPAPVSFAMGYGNGCLIPYFHGAATSIWPGFSVENFFRFVEEHGITVFSSLPTAYRMILANPNLDEYLKKYDLSSLRLCTGGGEALGAETAKKWQEKFGMPIYESLGATEMVHICISNTVAPKPVAGSIGWPVPGYTVRIVDPETGKDCQPDEVGNLYIKGPTGIRYWNHPTRPLDEKQKESVKNGWNVLGDFVRRDENGYIYFVSRDDDLIKSSGYRIGPDEIEQPLSQHPAVAECAVIGVPDPEGIRGQLVKAIIRLKEGYEPSEELKQDILKFLEQHIAKYKLPRIIEFTTEPLPRTATGKLLRRVLREREAQKQQQK</sequence>
<dbReference type="GO" id="GO:0016878">
    <property type="term" value="F:acid-thiol ligase activity"/>
    <property type="evidence" value="ECO:0007669"/>
    <property type="project" value="TreeGrafter"/>
</dbReference>
<gene>
    <name evidence="4" type="ordered locus">Ferp_2180</name>
</gene>
<dbReference type="Pfam" id="PF00501">
    <property type="entry name" value="AMP-binding"/>
    <property type="match status" value="1"/>
</dbReference>
<reference evidence="4 5" key="2">
    <citation type="journal article" date="2011" name="Stand. Genomic Sci.">
        <title>Complete genome sequence of Ferroglobus placidus AEDII12DO.</title>
        <authorList>
            <person name="Anderson I."/>
            <person name="Risso C."/>
            <person name="Holmes D."/>
            <person name="Lucas S."/>
            <person name="Copeland A."/>
            <person name="Lapidus A."/>
            <person name="Cheng J.F."/>
            <person name="Bruce D."/>
            <person name="Goodwin L."/>
            <person name="Pitluck S."/>
            <person name="Saunders E."/>
            <person name="Brettin T."/>
            <person name="Detter J.C."/>
            <person name="Han C."/>
            <person name="Tapia R."/>
            <person name="Larimer F."/>
            <person name="Land M."/>
            <person name="Hauser L."/>
            <person name="Woyke T."/>
            <person name="Lovley D."/>
            <person name="Kyrpides N."/>
            <person name="Ivanova N."/>
        </authorList>
    </citation>
    <scope>NUCLEOTIDE SEQUENCE [LARGE SCALE GENOMIC DNA]</scope>
    <source>
        <strain evidence="5">DSM 10642 / AEDII12DO</strain>
    </source>
</reference>
<dbReference type="Gene3D" id="3.30.300.30">
    <property type="match status" value="1"/>
</dbReference>
<dbReference type="InterPro" id="IPR025110">
    <property type="entry name" value="AMP-bd_C"/>
</dbReference>
<dbReference type="InterPro" id="IPR020845">
    <property type="entry name" value="AMP-binding_CS"/>
</dbReference>
<dbReference type="InterPro" id="IPR042099">
    <property type="entry name" value="ANL_N_sf"/>
</dbReference>
<dbReference type="SUPFAM" id="SSF56801">
    <property type="entry name" value="Acetyl-CoA synthetase-like"/>
    <property type="match status" value="1"/>
</dbReference>
<keyword evidence="5" id="KW-1185">Reference proteome</keyword>
<dbReference type="PANTHER" id="PTHR43352:SF1">
    <property type="entry name" value="ANTHRANILATE--COA LIGASE"/>
    <property type="match status" value="1"/>
</dbReference>
<feature type="domain" description="AMP-binding enzyme C-terminal" evidence="3">
    <location>
        <begin position="463"/>
        <end position="544"/>
    </location>
</feature>
<dbReference type="InterPro" id="IPR000873">
    <property type="entry name" value="AMP-dep_synth/lig_dom"/>
</dbReference>
<proteinExistence type="predicted"/>
<dbReference type="EMBL" id="CP001899">
    <property type="protein sequence ID" value="ADC66309.1"/>
    <property type="molecule type" value="Genomic_DNA"/>
</dbReference>
<evidence type="ECO:0000313" key="4">
    <source>
        <dbReference type="EMBL" id="ADC66309.1"/>
    </source>
</evidence>
<organism evidence="4 5">
    <name type="scientific">Ferroglobus placidus (strain DSM 10642 / AEDII12DO)</name>
    <dbReference type="NCBI Taxonomy" id="589924"/>
    <lineage>
        <taxon>Archaea</taxon>
        <taxon>Methanobacteriati</taxon>
        <taxon>Methanobacteriota</taxon>
        <taxon>Archaeoglobi</taxon>
        <taxon>Archaeoglobales</taxon>
        <taxon>Archaeoglobaceae</taxon>
        <taxon>Ferroglobus</taxon>
    </lineage>
</organism>
<dbReference type="InterPro" id="IPR045851">
    <property type="entry name" value="AMP-bd_C_sf"/>
</dbReference>
<protein>
    <submittedName>
        <fullName evidence="4">AMP-dependent synthetase and ligase</fullName>
    </submittedName>
</protein>
<dbReference type="STRING" id="589924.Ferp_2180"/>
<evidence type="ECO:0000259" key="2">
    <source>
        <dbReference type="Pfam" id="PF00501"/>
    </source>
</evidence>
<keyword evidence="1 4" id="KW-0436">Ligase</keyword>
<dbReference type="Pfam" id="PF13193">
    <property type="entry name" value="AMP-binding_C"/>
    <property type="match status" value="1"/>
</dbReference>
<dbReference type="GO" id="GO:0044550">
    <property type="term" value="P:secondary metabolite biosynthetic process"/>
    <property type="evidence" value="ECO:0007669"/>
    <property type="project" value="TreeGrafter"/>
</dbReference>
<feature type="domain" description="AMP-dependent synthetase/ligase" evidence="2">
    <location>
        <begin position="47"/>
        <end position="403"/>
    </location>
</feature>
<evidence type="ECO:0000313" key="5">
    <source>
        <dbReference type="Proteomes" id="UP000002613"/>
    </source>
</evidence>
<dbReference type="RefSeq" id="WP_012966647.1">
    <property type="nucleotide sequence ID" value="NC_013849.1"/>
</dbReference>
<dbReference type="GeneID" id="8779718"/>
<evidence type="ECO:0000256" key="1">
    <source>
        <dbReference type="ARBA" id="ARBA00022598"/>
    </source>
</evidence>
<dbReference type="eggNOG" id="arCOG06122">
    <property type="taxonomic scope" value="Archaea"/>
</dbReference>